<evidence type="ECO:0000313" key="3">
    <source>
        <dbReference type="Proteomes" id="UP000267535"/>
    </source>
</evidence>
<sequence>MYKTLLATCLTLSITGCQFDQALIQPGPAPACSPLANKIDHWLTLESQYQQAEPEKKSLMLKQFTEIKDTATLALLLSQPDSNTAQLKTSIALFEDLKLTDEPSCDAEQYLAVRYQYTQSVMILQRALNNADAERKRLRKVRDKMSQQIEALTRIEKDLSTHNDGEEN</sequence>
<dbReference type="AlphaFoldDB" id="A0A3P1SVG1"/>
<evidence type="ECO:0000256" key="1">
    <source>
        <dbReference type="SAM" id="Coils"/>
    </source>
</evidence>
<evidence type="ECO:0000313" key="2">
    <source>
        <dbReference type="EMBL" id="RRD01151.1"/>
    </source>
</evidence>
<name>A0A3P1SVG1_9GAMM</name>
<accession>A0A3P1SVG1</accession>
<keyword evidence="1" id="KW-0175">Coiled coil</keyword>
<feature type="coiled-coil region" evidence="1">
    <location>
        <begin position="121"/>
        <end position="158"/>
    </location>
</feature>
<dbReference type="RefSeq" id="WP_124924223.1">
    <property type="nucleotide sequence ID" value="NZ_BMOH01000001.1"/>
</dbReference>
<dbReference type="EMBL" id="RQXV01000001">
    <property type="protein sequence ID" value="RRD01151.1"/>
    <property type="molecule type" value="Genomic_DNA"/>
</dbReference>
<gene>
    <name evidence="2" type="ORF">EHS89_00895</name>
</gene>
<protein>
    <submittedName>
        <fullName evidence="2">Uncharacterized protein</fullName>
    </submittedName>
</protein>
<organism evidence="2 3">
    <name type="scientific">Amphritea balenae</name>
    <dbReference type="NCBI Taxonomy" id="452629"/>
    <lineage>
        <taxon>Bacteria</taxon>
        <taxon>Pseudomonadati</taxon>
        <taxon>Pseudomonadota</taxon>
        <taxon>Gammaproteobacteria</taxon>
        <taxon>Oceanospirillales</taxon>
        <taxon>Oceanospirillaceae</taxon>
        <taxon>Amphritea</taxon>
    </lineage>
</organism>
<dbReference type="OrthoDB" id="6121584at2"/>
<comment type="caution">
    <text evidence="2">The sequence shown here is derived from an EMBL/GenBank/DDBJ whole genome shotgun (WGS) entry which is preliminary data.</text>
</comment>
<dbReference type="Proteomes" id="UP000267535">
    <property type="component" value="Unassembled WGS sequence"/>
</dbReference>
<keyword evidence="3" id="KW-1185">Reference proteome</keyword>
<dbReference type="PROSITE" id="PS51257">
    <property type="entry name" value="PROKAR_LIPOPROTEIN"/>
    <property type="match status" value="1"/>
</dbReference>
<proteinExistence type="predicted"/>
<reference evidence="2 3" key="1">
    <citation type="submission" date="2018-11" db="EMBL/GenBank/DDBJ databases">
        <title>The draft genome sequence of Amphritea balenae JAMM 1525T.</title>
        <authorList>
            <person name="Fang Z."/>
            <person name="Zhang Y."/>
            <person name="Han X."/>
        </authorList>
    </citation>
    <scope>NUCLEOTIDE SEQUENCE [LARGE SCALE GENOMIC DNA]</scope>
    <source>
        <strain evidence="2 3">JAMM 1525</strain>
    </source>
</reference>